<dbReference type="Proteomes" id="UP001056426">
    <property type="component" value="Chromosome"/>
</dbReference>
<keyword evidence="1" id="KW-0812">Transmembrane</keyword>
<evidence type="ECO:0008006" key="4">
    <source>
        <dbReference type="Google" id="ProtNLM"/>
    </source>
</evidence>
<dbReference type="AlphaFoldDB" id="A0A9J6ZMJ8"/>
<keyword evidence="1" id="KW-0472">Membrane</keyword>
<evidence type="ECO:0000313" key="3">
    <source>
        <dbReference type="Proteomes" id="UP001056426"/>
    </source>
</evidence>
<proteinExistence type="predicted"/>
<evidence type="ECO:0000313" key="2">
    <source>
        <dbReference type="EMBL" id="URW78727.1"/>
    </source>
</evidence>
<name>A0A9J6ZMJ8_9BACT</name>
<reference evidence="2" key="2">
    <citation type="submission" date="2022-06" db="EMBL/GenBank/DDBJ databases">
        <title>Xiashengella guii gen. nov. sp. nov., a bacterium isolated form anaerobic digestion tank.</title>
        <authorList>
            <person name="Huang H."/>
        </authorList>
    </citation>
    <scope>NUCLEOTIDE SEQUENCE</scope>
    <source>
        <strain evidence="2">Ai-910</strain>
    </source>
</reference>
<feature type="transmembrane region" description="Helical" evidence="1">
    <location>
        <begin position="169"/>
        <end position="190"/>
    </location>
</feature>
<dbReference type="KEGG" id="alkq:M9189_07610"/>
<reference evidence="2" key="1">
    <citation type="submission" date="2022-05" db="EMBL/GenBank/DDBJ databases">
        <authorList>
            <person name="Sun X."/>
        </authorList>
    </citation>
    <scope>NUCLEOTIDE SEQUENCE</scope>
    <source>
        <strain evidence="2">Ai-910</strain>
    </source>
</reference>
<dbReference type="RefSeq" id="WP_250722088.1">
    <property type="nucleotide sequence ID" value="NZ_CP098400.1"/>
</dbReference>
<keyword evidence="3" id="KW-1185">Reference proteome</keyword>
<dbReference type="EMBL" id="CP098400">
    <property type="protein sequence ID" value="URW78727.1"/>
    <property type="molecule type" value="Genomic_DNA"/>
</dbReference>
<gene>
    <name evidence="2" type="ORF">M9189_07610</name>
</gene>
<organism evidence="2 3">
    <name type="scientific">Xiashengella succiniciproducens</name>
    <dbReference type="NCBI Taxonomy" id="2949635"/>
    <lineage>
        <taxon>Bacteria</taxon>
        <taxon>Pseudomonadati</taxon>
        <taxon>Bacteroidota</taxon>
        <taxon>Bacteroidia</taxon>
        <taxon>Marinilabiliales</taxon>
        <taxon>Marinilabiliaceae</taxon>
        <taxon>Xiashengella</taxon>
    </lineage>
</organism>
<evidence type="ECO:0000256" key="1">
    <source>
        <dbReference type="SAM" id="Phobius"/>
    </source>
</evidence>
<accession>A0A9J6ZMJ8</accession>
<sequence>MRLKVHKYFNILRIYMVMMLPAFSTGSYAQSVAVTASLDSTLMFIGGQMQLKFEIAQDEGLNVAFPLFTDTIVKGVEIVESHPVDTSLLDNKRLLIQKSYTITSFDSGLYYIPPVELEFMEGEILRKAQSQALALMVINPFTEVNPEDGIFDLKQPYNLPFSIAELKKYINWLLLFFLLQAIIGLVIVYLNRREKPLKEIFVREKPKDPPHVIALRELDRIKNEKLWQSGRVKQFYSDLSDTLRRYIEDRYEVSTMEQTTGEIMRSMKRMELPDGKLYDKLGKVLETADLAKFAKYEPLPDENDFALISAYFFVNQTKIEPKPDLNELEAKDGEQGEAVEQSGKTEK</sequence>
<feature type="transmembrane region" description="Helical" evidence="1">
    <location>
        <begin position="12"/>
        <end position="33"/>
    </location>
</feature>
<protein>
    <recommendedName>
        <fullName evidence="4">Oxygen tolerance</fullName>
    </recommendedName>
</protein>
<keyword evidence="1" id="KW-1133">Transmembrane helix</keyword>